<dbReference type="Proteomes" id="UP001594351">
    <property type="component" value="Unassembled WGS sequence"/>
</dbReference>
<dbReference type="EMBL" id="JBHPBY010000117">
    <property type="protein sequence ID" value="MFC1850690.1"/>
    <property type="molecule type" value="Genomic_DNA"/>
</dbReference>
<keyword evidence="2" id="KW-1185">Reference proteome</keyword>
<gene>
    <name evidence="1" type="ORF">ACFL27_10905</name>
</gene>
<proteinExistence type="predicted"/>
<protein>
    <submittedName>
        <fullName evidence="1">DUF2617 family protein</fullName>
    </submittedName>
</protein>
<evidence type="ECO:0000313" key="1">
    <source>
        <dbReference type="EMBL" id="MFC1850690.1"/>
    </source>
</evidence>
<reference evidence="1 2" key="1">
    <citation type="submission" date="2024-09" db="EMBL/GenBank/DDBJ databases">
        <title>Laminarin stimulates single cell rates of sulfate reduction while oxygen inhibits transcriptomic activity in coastal marine sediment.</title>
        <authorList>
            <person name="Lindsay M."/>
            <person name="Orcutt B."/>
            <person name="Emerson D."/>
            <person name="Stepanauskas R."/>
            <person name="D'Angelo T."/>
        </authorList>
    </citation>
    <scope>NUCLEOTIDE SEQUENCE [LARGE SCALE GENOMIC DNA]</scope>
    <source>
        <strain evidence="1">SAG AM-311-K15</strain>
    </source>
</reference>
<sequence>MIAQVDYKQVSWQQLTLAIFDCVLPEQDFQIIKQQTFQIVLPETMSGHISIRLAVIGASHLVECHCAEQVFTEVFSCRNHFREHPLETIPLGTSHSNWKIRHSTLDYQVCLEHYGQADITPSFLRDFIQPCQEKIWVDFPPGEYDEIPFTAIGAGLDNDQLFIRSIHGYNHEQKIILSSSKCIFRNPHLREH</sequence>
<accession>A0ABV6YWV5</accession>
<dbReference type="InterPro" id="IPR024486">
    <property type="entry name" value="DUF2617"/>
</dbReference>
<comment type="caution">
    <text evidence="1">The sequence shown here is derived from an EMBL/GenBank/DDBJ whole genome shotgun (WGS) entry which is preliminary data.</text>
</comment>
<evidence type="ECO:0000313" key="2">
    <source>
        <dbReference type="Proteomes" id="UP001594351"/>
    </source>
</evidence>
<dbReference type="Pfam" id="PF10936">
    <property type="entry name" value="DUF2617"/>
    <property type="match status" value="1"/>
</dbReference>
<name>A0ABV6YWV5_UNCC1</name>
<organism evidence="1 2">
    <name type="scientific">candidate division CSSED10-310 bacterium</name>
    <dbReference type="NCBI Taxonomy" id="2855610"/>
    <lineage>
        <taxon>Bacteria</taxon>
        <taxon>Bacteria division CSSED10-310</taxon>
    </lineage>
</organism>